<dbReference type="Gene3D" id="1.25.10.10">
    <property type="entry name" value="Leucine-rich Repeat Variant"/>
    <property type="match status" value="1"/>
</dbReference>
<organism evidence="2 3">
    <name type="scientific">Olpidium bornovanus</name>
    <dbReference type="NCBI Taxonomy" id="278681"/>
    <lineage>
        <taxon>Eukaryota</taxon>
        <taxon>Fungi</taxon>
        <taxon>Fungi incertae sedis</taxon>
        <taxon>Olpidiomycota</taxon>
        <taxon>Olpidiomycotina</taxon>
        <taxon>Olpidiomycetes</taxon>
        <taxon>Olpidiales</taxon>
        <taxon>Olpidiaceae</taxon>
        <taxon>Olpidium</taxon>
    </lineage>
</organism>
<dbReference type="Pfam" id="PF05804">
    <property type="entry name" value="KAP"/>
    <property type="match status" value="1"/>
</dbReference>
<dbReference type="InterPro" id="IPR011989">
    <property type="entry name" value="ARM-like"/>
</dbReference>
<dbReference type="GO" id="GO:0019894">
    <property type="term" value="F:kinesin binding"/>
    <property type="evidence" value="ECO:0007669"/>
    <property type="project" value="InterPro"/>
</dbReference>
<dbReference type="AlphaFoldDB" id="A0A8H8DEX9"/>
<reference evidence="2 3" key="1">
    <citation type="journal article" name="Sci. Rep.">
        <title>Genome-scale phylogenetic analyses confirm Olpidium as the closest living zoosporic fungus to the non-flagellated, terrestrial fungi.</title>
        <authorList>
            <person name="Chang Y."/>
            <person name="Rochon D."/>
            <person name="Sekimoto S."/>
            <person name="Wang Y."/>
            <person name="Chovatia M."/>
            <person name="Sandor L."/>
            <person name="Salamov A."/>
            <person name="Grigoriev I.V."/>
            <person name="Stajich J.E."/>
            <person name="Spatafora J.W."/>
        </authorList>
    </citation>
    <scope>NUCLEOTIDE SEQUENCE [LARGE SCALE GENOMIC DNA]</scope>
    <source>
        <strain evidence="2">S191</strain>
    </source>
</reference>
<dbReference type="OrthoDB" id="10265679at2759"/>
<feature type="non-terminal residue" evidence="2">
    <location>
        <position position="1"/>
    </location>
</feature>
<name>A0A8H8DEX9_9FUNG</name>
<comment type="caution">
    <text evidence="2">The sequence shown here is derived from an EMBL/GenBank/DDBJ whole genome shotgun (WGS) entry which is preliminary data.</text>
</comment>
<dbReference type="InterPro" id="IPR008658">
    <property type="entry name" value="KAP3"/>
</dbReference>
<keyword evidence="3" id="KW-1185">Reference proteome</keyword>
<dbReference type="PANTHER" id="PTHR15605:SF2">
    <property type="entry name" value="KINESIN-ASSOCIATED PROTEIN 3"/>
    <property type="match status" value="1"/>
</dbReference>
<evidence type="ECO:0000313" key="3">
    <source>
        <dbReference type="Proteomes" id="UP000673691"/>
    </source>
</evidence>
<dbReference type="PANTHER" id="PTHR15605">
    <property type="entry name" value="KINESIN-ASSOCIATED PROTEINS"/>
    <property type="match status" value="1"/>
</dbReference>
<dbReference type="SMART" id="SM01297">
    <property type="entry name" value="KAP"/>
    <property type="match status" value="1"/>
</dbReference>
<dbReference type="SUPFAM" id="SSF48371">
    <property type="entry name" value="ARM repeat"/>
    <property type="match status" value="1"/>
</dbReference>
<dbReference type="GO" id="GO:0044782">
    <property type="term" value="P:cilium organization"/>
    <property type="evidence" value="ECO:0007669"/>
    <property type="project" value="TreeGrafter"/>
</dbReference>
<gene>
    <name evidence="2" type="ORF">BJ554DRAFT_4663</name>
</gene>
<dbReference type="GO" id="GO:0016939">
    <property type="term" value="C:kinesin II complex"/>
    <property type="evidence" value="ECO:0007669"/>
    <property type="project" value="TreeGrafter"/>
</dbReference>
<dbReference type="GO" id="GO:0007018">
    <property type="term" value="P:microtubule-based movement"/>
    <property type="evidence" value="ECO:0007669"/>
    <property type="project" value="TreeGrafter"/>
</dbReference>
<proteinExistence type="predicted"/>
<dbReference type="EMBL" id="JAEFCI010012775">
    <property type="protein sequence ID" value="KAG5455798.1"/>
    <property type="molecule type" value="Genomic_DNA"/>
</dbReference>
<feature type="compositionally biased region" description="Basic and acidic residues" evidence="1">
    <location>
        <begin position="101"/>
        <end position="111"/>
    </location>
</feature>
<dbReference type="Proteomes" id="UP000673691">
    <property type="component" value="Unassembled WGS sequence"/>
</dbReference>
<evidence type="ECO:0000313" key="2">
    <source>
        <dbReference type="EMBL" id="KAG5455798.1"/>
    </source>
</evidence>
<dbReference type="GO" id="GO:0005930">
    <property type="term" value="C:axoneme"/>
    <property type="evidence" value="ECO:0007669"/>
    <property type="project" value="TreeGrafter"/>
</dbReference>
<accession>A0A8H8DEX9</accession>
<sequence>KVIPGSVDAHPTELALVVNYVVQSAGEGGQSAFGDKKAMQRLIRVKSLGGDTDLSALAQEIISKCKLIPASRLQQVEQQLYCLQRRVISESAGDIGRSRRQQIEESQRWDSEQPQAADVDEPVSMDAVDQYIELLYEEIPDKIRGTRCILNLTRVPENMEALVENEALMSALSRVLREDGKRSMELVTNIIHTFFCFSNYSDFHPYITTNKVGDMCLKIIEQEIARHALWNDDLEQFRAKADQNPGNKEYAREVDHETQRMQKMLQKQDRLLFVTFHLLLNLAEDLMIEVKMVKRKIVDTLVVMLSRDTTELLVLVGTFLKKLSIFRENTDAMVQNPDFLPGLGHALDVGAAAAASPLVSAALRLVINLAHDPQFRDGFVKQGLCARLVDILAANQHRVLCMSALYMLTAEDRTRSLLTYTDLVPLPPTPRPQQPRS</sequence>
<dbReference type="InterPro" id="IPR016024">
    <property type="entry name" value="ARM-type_fold"/>
</dbReference>
<evidence type="ECO:0000256" key="1">
    <source>
        <dbReference type="SAM" id="MobiDB-lite"/>
    </source>
</evidence>
<protein>
    <submittedName>
        <fullName evidence="2">Kinesin-associated protein-domain-containing protein</fullName>
    </submittedName>
</protein>
<feature type="region of interest" description="Disordered" evidence="1">
    <location>
        <begin position="94"/>
        <end position="120"/>
    </location>
</feature>
<dbReference type="GO" id="GO:0035869">
    <property type="term" value="C:ciliary transition zone"/>
    <property type="evidence" value="ECO:0007669"/>
    <property type="project" value="TreeGrafter"/>
</dbReference>